<keyword evidence="1" id="KW-0472">Membrane</keyword>
<comment type="caution">
    <text evidence="2">The sequence shown here is derived from an EMBL/GenBank/DDBJ whole genome shotgun (WGS) entry which is preliminary data.</text>
</comment>
<protein>
    <submittedName>
        <fullName evidence="2">Uncharacterized protein</fullName>
    </submittedName>
</protein>
<evidence type="ECO:0000256" key="1">
    <source>
        <dbReference type="SAM" id="Phobius"/>
    </source>
</evidence>
<dbReference type="AlphaFoldDB" id="A0A844B1Z5"/>
<proteinExistence type="predicted"/>
<name>A0A844B1Z5_9RHOB</name>
<accession>A0A844B1Z5</accession>
<reference evidence="2 3" key="1">
    <citation type="submission" date="2019-11" db="EMBL/GenBank/DDBJ databases">
        <title>Draft Whole-Genome sequence of the marine photosynthetic bacterium Rhodovulum strictum DSM 11289.</title>
        <authorList>
            <person name="Kyndt J.A."/>
            <person name="Meyer T.E."/>
        </authorList>
    </citation>
    <scope>NUCLEOTIDE SEQUENCE [LARGE SCALE GENOMIC DNA]</scope>
    <source>
        <strain evidence="2 3">DSM 11289</strain>
    </source>
</reference>
<dbReference type="OrthoDB" id="9924075at2"/>
<keyword evidence="3" id="KW-1185">Reference proteome</keyword>
<sequence>MSDNNYDVLVPESAAKWFGIVAGLLLPVFFGAVGAQLYGTSGGSSSVQVYPLPEE</sequence>
<dbReference type="RefSeq" id="WP_153747691.1">
    <property type="nucleotide sequence ID" value="NZ_BAAADI010000026.1"/>
</dbReference>
<dbReference type="EMBL" id="WJPO01000005">
    <property type="protein sequence ID" value="MRH20376.1"/>
    <property type="molecule type" value="Genomic_DNA"/>
</dbReference>
<feature type="transmembrane region" description="Helical" evidence="1">
    <location>
        <begin position="17"/>
        <end position="38"/>
    </location>
</feature>
<organism evidence="2 3">
    <name type="scientific">Rhodovulum strictum</name>
    <dbReference type="NCBI Taxonomy" id="58314"/>
    <lineage>
        <taxon>Bacteria</taxon>
        <taxon>Pseudomonadati</taxon>
        <taxon>Pseudomonadota</taxon>
        <taxon>Alphaproteobacteria</taxon>
        <taxon>Rhodobacterales</taxon>
        <taxon>Paracoccaceae</taxon>
        <taxon>Rhodovulum</taxon>
    </lineage>
</organism>
<dbReference type="Proteomes" id="UP000466730">
    <property type="component" value="Unassembled WGS sequence"/>
</dbReference>
<keyword evidence="1" id="KW-1133">Transmembrane helix</keyword>
<keyword evidence="1" id="KW-0812">Transmembrane</keyword>
<evidence type="ECO:0000313" key="2">
    <source>
        <dbReference type="EMBL" id="MRH20376.1"/>
    </source>
</evidence>
<gene>
    <name evidence="2" type="ORF">GH815_05170</name>
</gene>
<evidence type="ECO:0000313" key="3">
    <source>
        <dbReference type="Proteomes" id="UP000466730"/>
    </source>
</evidence>